<protein>
    <submittedName>
        <fullName evidence="2">Putative membrane protein</fullName>
    </submittedName>
</protein>
<keyword evidence="3" id="KW-1185">Reference proteome</keyword>
<accession>A0A1G4G6Q5</accession>
<feature type="transmembrane region" description="Helical" evidence="1">
    <location>
        <begin position="129"/>
        <end position="146"/>
    </location>
</feature>
<evidence type="ECO:0000313" key="2">
    <source>
        <dbReference type="EMBL" id="SCM57517.1"/>
    </source>
</evidence>
<organism evidence="2 3">
    <name type="scientific">Petrimonas mucosa</name>
    <dbReference type="NCBI Taxonomy" id="1642646"/>
    <lineage>
        <taxon>Bacteria</taxon>
        <taxon>Pseudomonadati</taxon>
        <taxon>Bacteroidota</taxon>
        <taxon>Bacteroidia</taxon>
        <taxon>Bacteroidales</taxon>
        <taxon>Dysgonomonadaceae</taxon>
        <taxon>Petrimonas</taxon>
    </lineage>
</organism>
<gene>
    <name evidence="2" type="ORF">ING2E5A_1375</name>
</gene>
<dbReference type="Pfam" id="PF04304">
    <property type="entry name" value="DUF454"/>
    <property type="match status" value="1"/>
</dbReference>
<keyword evidence="1" id="KW-0472">Membrane</keyword>
<dbReference type="Proteomes" id="UP000178485">
    <property type="component" value="Chromosome i"/>
</dbReference>
<dbReference type="InterPro" id="IPR007401">
    <property type="entry name" value="DUF454"/>
</dbReference>
<name>A0A1G4G6Q5_9BACT</name>
<reference evidence="2 3" key="1">
    <citation type="submission" date="2016-08" db="EMBL/GenBank/DDBJ databases">
        <authorList>
            <person name="Seilhamer J.J."/>
        </authorList>
    </citation>
    <scope>NUCLEOTIDE SEQUENCE [LARGE SCALE GENOMIC DNA]</scope>
    <source>
        <strain evidence="2">ING2-E5A</strain>
    </source>
</reference>
<keyword evidence="1" id="KW-1133">Transmembrane helix</keyword>
<dbReference type="PANTHER" id="PTHR35813">
    <property type="entry name" value="INNER MEMBRANE PROTEIN YBAN"/>
    <property type="match status" value="1"/>
</dbReference>
<evidence type="ECO:0000313" key="3">
    <source>
        <dbReference type="Proteomes" id="UP000178485"/>
    </source>
</evidence>
<keyword evidence="1" id="KW-0812">Transmembrane</keyword>
<dbReference type="KEGG" id="pmuc:ING2E5A_1375"/>
<dbReference type="PANTHER" id="PTHR35813:SF1">
    <property type="entry name" value="INNER MEMBRANE PROTEIN YBAN"/>
    <property type="match status" value="1"/>
</dbReference>
<dbReference type="AlphaFoldDB" id="A0A1G4G6Q5"/>
<sequence length="155" mass="17311">MNIPQERASQSVSKEITVVEAKRELEKNKIKRILFATGGSVALILAILGFFVPGLPCTPFALLSAALFAKSSDRLYNWLLKNRILGPRIRDYQRRRGVTKSGKVKVIVLMMIMVLISSFLIVSLPLLRMVILVSGLVGAIVVWFLVPEGREYPED</sequence>
<dbReference type="RefSeq" id="WP_083373227.1">
    <property type="nucleotide sequence ID" value="NZ_DUQN01000104.1"/>
</dbReference>
<proteinExistence type="predicted"/>
<feature type="transmembrane region" description="Helical" evidence="1">
    <location>
        <begin position="104"/>
        <end position="123"/>
    </location>
</feature>
<dbReference type="GO" id="GO:0005886">
    <property type="term" value="C:plasma membrane"/>
    <property type="evidence" value="ECO:0007669"/>
    <property type="project" value="TreeGrafter"/>
</dbReference>
<feature type="transmembrane region" description="Helical" evidence="1">
    <location>
        <begin position="33"/>
        <end position="54"/>
    </location>
</feature>
<dbReference type="STRING" id="1642646.ING2E5A_1375"/>
<dbReference type="EMBL" id="LT608328">
    <property type="protein sequence ID" value="SCM57517.1"/>
    <property type="molecule type" value="Genomic_DNA"/>
</dbReference>
<evidence type="ECO:0000256" key="1">
    <source>
        <dbReference type="SAM" id="Phobius"/>
    </source>
</evidence>